<protein>
    <recommendedName>
        <fullName evidence="3">DUF222 domain-containing protein</fullName>
    </recommendedName>
</protein>
<reference evidence="2" key="1">
    <citation type="journal article" date="2019" name="Int. J. Syst. Evol. Microbiol.">
        <title>The Global Catalogue of Microorganisms (GCM) 10K type strain sequencing project: providing services to taxonomists for standard genome sequencing and annotation.</title>
        <authorList>
            <consortium name="The Broad Institute Genomics Platform"/>
            <consortium name="The Broad Institute Genome Sequencing Center for Infectious Disease"/>
            <person name="Wu L."/>
            <person name="Ma J."/>
        </authorList>
    </citation>
    <scope>NUCLEOTIDE SEQUENCE [LARGE SCALE GENOMIC DNA]</scope>
    <source>
        <strain evidence="2">JCM 18304</strain>
    </source>
</reference>
<evidence type="ECO:0000313" key="2">
    <source>
        <dbReference type="Proteomes" id="UP001501570"/>
    </source>
</evidence>
<dbReference type="EMBL" id="BAABJQ010000023">
    <property type="protein sequence ID" value="GAA5195287.1"/>
    <property type="molecule type" value="Genomic_DNA"/>
</dbReference>
<proteinExistence type="predicted"/>
<sequence>MSEQDLIRSVDRLVDQVAQWTPARWAASGGSRAVTMHALAQRLADIEAGVTGHPRHEVPRLANDLVLPDQVRVTARDLLAARPSAEVFAEAARAVAETRSALAELRP</sequence>
<name>A0ABP9SF95_9ACTN</name>
<comment type="caution">
    <text evidence="1">The sequence shown here is derived from an EMBL/GenBank/DDBJ whole genome shotgun (WGS) entry which is preliminary data.</text>
</comment>
<organism evidence="1 2">
    <name type="scientific">Rugosimonospora acidiphila</name>
    <dbReference type="NCBI Taxonomy" id="556531"/>
    <lineage>
        <taxon>Bacteria</taxon>
        <taxon>Bacillati</taxon>
        <taxon>Actinomycetota</taxon>
        <taxon>Actinomycetes</taxon>
        <taxon>Micromonosporales</taxon>
        <taxon>Micromonosporaceae</taxon>
        <taxon>Rugosimonospora</taxon>
    </lineage>
</organism>
<gene>
    <name evidence="1" type="ORF">GCM10023322_61690</name>
</gene>
<dbReference type="RefSeq" id="WP_345635554.1">
    <property type="nucleotide sequence ID" value="NZ_BAABJQ010000023.1"/>
</dbReference>
<keyword evidence="2" id="KW-1185">Reference proteome</keyword>
<evidence type="ECO:0000313" key="1">
    <source>
        <dbReference type="EMBL" id="GAA5195287.1"/>
    </source>
</evidence>
<accession>A0ABP9SF95</accession>
<dbReference type="Proteomes" id="UP001501570">
    <property type="component" value="Unassembled WGS sequence"/>
</dbReference>
<evidence type="ECO:0008006" key="3">
    <source>
        <dbReference type="Google" id="ProtNLM"/>
    </source>
</evidence>